<dbReference type="RefSeq" id="WP_112781829.1">
    <property type="nucleotide sequence ID" value="NZ_CABMNQ010000059.1"/>
</dbReference>
<dbReference type="AlphaFoldDB" id="A0A330GCM8"/>
<proteinExistence type="predicted"/>
<comment type="caution">
    <text evidence="1">The sequence shown here is derived from an EMBL/GenBank/DDBJ whole genome shotgun (WGS) entry which is preliminary data.</text>
</comment>
<evidence type="ECO:0000313" key="1">
    <source>
        <dbReference type="EMBL" id="RAZ62484.1"/>
    </source>
</evidence>
<name>A0A330GCM8_ENTCL</name>
<dbReference type="Proteomes" id="UP000251576">
    <property type="component" value="Unassembled WGS sequence"/>
</dbReference>
<sequence length="316" mass="36870">MASKNKIIVHIGDELLYSVIKNEIEGTGEKKSEFVRRILEEKLSAKISEKRGLLNSMYSPERNTDAVSVYPLNITIDSERQVTKDGVLRLNKVDEILYDDYESVFFGMMSFTLNQIKKTVRDEAVKRIPEAIKRAWSSIESQYDSADINLVFVNRVDISFLENKDNKFYVRIKIHFHVSRFLFSAVDWIDDFLRIDFLNIKYLRFKYVAVNGCLPKKYYRWLYLKPTKETMLGGFFAGLLYTPKKKEVLIKEIEQLLSSQDFCKNGMLEIPGKFVKVHINSEQIKVDGRSFSDGFNMLEQRRQMHSVGAVNPPWLK</sequence>
<gene>
    <name evidence="1" type="ORF">DP202_23335</name>
</gene>
<reference evidence="1 2" key="1">
    <citation type="submission" date="2018-06" db="EMBL/GenBank/DDBJ databases">
        <title>ACT-28, a chromosomally-encoded AmpC with carbapenemase activity from Enterobacter kobei.</title>
        <authorList>
            <person name="Jousset A.B."/>
            <person name="Oueslati S."/>
            <person name="Bernabeu S."/>
            <person name="Takissian J."/>
            <person name="Creton E."/>
            <person name="Vogel A."/>
            <person name="Cotellon G."/>
            <person name="Bonnin R.A."/>
            <person name="Dortet L."/>
            <person name="Naas T."/>
        </authorList>
    </citation>
    <scope>NUCLEOTIDE SEQUENCE [LARGE SCALE GENOMIC DNA]</scope>
    <source>
        <strain evidence="1 2">99B3</strain>
    </source>
</reference>
<evidence type="ECO:0000313" key="2">
    <source>
        <dbReference type="Proteomes" id="UP000251576"/>
    </source>
</evidence>
<protein>
    <submittedName>
        <fullName evidence="1">Uncharacterized protein</fullName>
    </submittedName>
</protein>
<organism evidence="1 2">
    <name type="scientific">Enterobacter cloacae</name>
    <dbReference type="NCBI Taxonomy" id="550"/>
    <lineage>
        <taxon>Bacteria</taxon>
        <taxon>Pseudomonadati</taxon>
        <taxon>Pseudomonadota</taxon>
        <taxon>Gammaproteobacteria</taxon>
        <taxon>Enterobacterales</taxon>
        <taxon>Enterobacteriaceae</taxon>
        <taxon>Enterobacter</taxon>
        <taxon>Enterobacter cloacae complex</taxon>
    </lineage>
</organism>
<dbReference type="EMBL" id="QMDH01000059">
    <property type="protein sequence ID" value="RAZ62484.1"/>
    <property type="molecule type" value="Genomic_DNA"/>
</dbReference>
<accession>A0A330GCM8</accession>